<feature type="chain" id="PRO_5040184588" description="CD3 gamma/delta subunit Ig-like domain-containing protein" evidence="6">
    <location>
        <begin position="20"/>
        <end position="182"/>
    </location>
</feature>
<dbReference type="GO" id="GO:0045059">
    <property type="term" value="P:positive thymic T cell selection"/>
    <property type="evidence" value="ECO:0007669"/>
    <property type="project" value="TreeGrafter"/>
</dbReference>
<dbReference type="PANTHER" id="PTHR10570:SF9">
    <property type="entry name" value="T-CELL SURFACE GLYCOPROTEIN CD3 EPSILON CHAIN"/>
    <property type="match status" value="1"/>
</dbReference>
<keyword evidence="2" id="KW-1003">Cell membrane</keyword>
<evidence type="ECO:0000256" key="4">
    <source>
        <dbReference type="SAM" id="MobiDB-lite"/>
    </source>
</evidence>
<dbReference type="Proteomes" id="UP001152622">
    <property type="component" value="Chromosome 3"/>
</dbReference>
<evidence type="ECO:0000256" key="3">
    <source>
        <dbReference type="ARBA" id="ARBA00022729"/>
    </source>
</evidence>
<keyword evidence="5" id="KW-1133">Transmembrane helix</keyword>
<name>A0A9Q1FXH8_SYNKA</name>
<evidence type="ECO:0000313" key="9">
    <source>
        <dbReference type="Proteomes" id="UP001152622"/>
    </source>
</evidence>
<dbReference type="InterPro" id="IPR015484">
    <property type="entry name" value="CD3_esu/gsu/dsu"/>
</dbReference>
<evidence type="ECO:0000256" key="2">
    <source>
        <dbReference type="ARBA" id="ARBA00022475"/>
    </source>
</evidence>
<evidence type="ECO:0000256" key="6">
    <source>
        <dbReference type="SAM" id="SignalP"/>
    </source>
</evidence>
<dbReference type="GO" id="GO:0042105">
    <property type="term" value="C:alpha-beta T cell receptor complex"/>
    <property type="evidence" value="ECO:0007669"/>
    <property type="project" value="TreeGrafter"/>
</dbReference>
<dbReference type="PANTHER" id="PTHR10570">
    <property type="entry name" value="T-CELL SURFACE GLYCOPROTEIN CD3 GAMMA CHAIN / DELTA CHAIN"/>
    <property type="match status" value="1"/>
</dbReference>
<protein>
    <recommendedName>
        <fullName evidence="7">CD3 gamma/delta subunit Ig-like domain-containing protein</fullName>
    </recommendedName>
</protein>
<dbReference type="InterPro" id="IPR032052">
    <property type="entry name" value="Ig_4"/>
</dbReference>
<feature type="signal peptide" evidence="6">
    <location>
        <begin position="1"/>
        <end position="19"/>
    </location>
</feature>
<keyword evidence="5" id="KW-0472">Membrane</keyword>
<organism evidence="8 9">
    <name type="scientific">Synaphobranchus kaupii</name>
    <name type="common">Kaup's arrowtooth eel</name>
    <dbReference type="NCBI Taxonomy" id="118154"/>
    <lineage>
        <taxon>Eukaryota</taxon>
        <taxon>Metazoa</taxon>
        <taxon>Chordata</taxon>
        <taxon>Craniata</taxon>
        <taxon>Vertebrata</taxon>
        <taxon>Euteleostomi</taxon>
        <taxon>Actinopterygii</taxon>
        <taxon>Neopterygii</taxon>
        <taxon>Teleostei</taxon>
        <taxon>Anguilliformes</taxon>
        <taxon>Synaphobranchidae</taxon>
        <taxon>Synaphobranchus</taxon>
    </lineage>
</organism>
<evidence type="ECO:0000259" key="7">
    <source>
        <dbReference type="Pfam" id="PF16680"/>
    </source>
</evidence>
<dbReference type="InterPro" id="IPR013783">
    <property type="entry name" value="Ig-like_fold"/>
</dbReference>
<comment type="subcellular location">
    <subcellularLocation>
        <location evidence="1">Cell membrane</location>
        <topology evidence="1">Single-pass type I membrane protein</topology>
    </subcellularLocation>
</comment>
<feature type="region of interest" description="Disordered" evidence="4">
    <location>
        <begin position="135"/>
        <end position="163"/>
    </location>
</feature>
<dbReference type="OrthoDB" id="9947847at2759"/>
<gene>
    <name evidence="8" type="ORF">SKAU_G00090640</name>
</gene>
<keyword evidence="5" id="KW-0812">Transmembrane</keyword>
<feature type="compositionally biased region" description="Low complexity" evidence="4">
    <location>
        <begin position="135"/>
        <end position="144"/>
    </location>
</feature>
<dbReference type="GO" id="GO:0007166">
    <property type="term" value="P:cell surface receptor signaling pathway"/>
    <property type="evidence" value="ECO:0007669"/>
    <property type="project" value="TreeGrafter"/>
</dbReference>
<reference evidence="8" key="1">
    <citation type="journal article" date="2023" name="Science">
        <title>Genome structures resolve the early diversification of teleost fishes.</title>
        <authorList>
            <person name="Parey E."/>
            <person name="Louis A."/>
            <person name="Montfort J."/>
            <person name="Bouchez O."/>
            <person name="Roques C."/>
            <person name="Iampietro C."/>
            <person name="Lluch J."/>
            <person name="Castinel A."/>
            <person name="Donnadieu C."/>
            <person name="Desvignes T."/>
            <person name="Floi Bucao C."/>
            <person name="Jouanno E."/>
            <person name="Wen M."/>
            <person name="Mejri S."/>
            <person name="Dirks R."/>
            <person name="Jansen H."/>
            <person name="Henkel C."/>
            <person name="Chen W.J."/>
            <person name="Zahm M."/>
            <person name="Cabau C."/>
            <person name="Klopp C."/>
            <person name="Thompson A.W."/>
            <person name="Robinson-Rechavi M."/>
            <person name="Braasch I."/>
            <person name="Lecointre G."/>
            <person name="Bobe J."/>
            <person name="Postlethwait J.H."/>
            <person name="Berthelot C."/>
            <person name="Roest Crollius H."/>
            <person name="Guiguen Y."/>
        </authorList>
    </citation>
    <scope>NUCLEOTIDE SEQUENCE</scope>
    <source>
        <strain evidence="8">WJC10195</strain>
    </source>
</reference>
<dbReference type="EMBL" id="JAINUF010000003">
    <property type="protein sequence ID" value="KAJ8369036.1"/>
    <property type="molecule type" value="Genomic_DNA"/>
</dbReference>
<accession>A0A9Q1FXH8</accession>
<sequence length="182" mass="19433">MSKALFVFVFVFALAAVECSEIGVAFSGLGFTMTCPIQGEATKWTSGQKTIETHENTLQLTYDDTTKGQHNCRSVIPDPDVQSGSSVHYFYVQGKVCKNCYELDGALLMGFIFVDLLVTGGIITVIYTCARKKSASAPSPAPASGRTARGSAPSVPDRDYEPLNLATRDTGTYAVAGVNRTG</sequence>
<evidence type="ECO:0000313" key="8">
    <source>
        <dbReference type="EMBL" id="KAJ8369036.1"/>
    </source>
</evidence>
<comment type="caution">
    <text evidence="8">The sequence shown here is derived from an EMBL/GenBank/DDBJ whole genome shotgun (WGS) entry which is preliminary data.</text>
</comment>
<dbReference type="GO" id="GO:0009897">
    <property type="term" value="C:external side of plasma membrane"/>
    <property type="evidence" value="ECO:0007669"/>
    <property type="project" value="TreeGrafter"/>
</dbReference>
<evidence type="ECO:0000256" key="1">
    <source>
        <dbReference type="ARBA" id="ARBA00004251"/>
    </source>
</evidence>
<feature type="domain" description="CD3 gamma/delta subunit Ig-like" evidence="7">
    <location>
        <begin position="32"/>
        <end position="103"/>
    </location>
</feature>
<feature type="transmembrane region" description="Helical" evidence="5">
    <location>
        <begin position="108"/>
        <end position="130"/>
    </location>
</feature>
<keyword evidence="3 6" id="KW-0732">Signal</keyword>
<proteinExistence type="predicted"/>
<dbReference type="GO" id="GO:0004888">
    <property type="term" value="F:transmembrane signaling receptor activity"/>
    <property type="evidence" value="ECO:0007669"/>
    <property type="project" value="TreeGrafter"/>
</dbReference>
<dbReference type="Pfam" id="PF16680">
    <property type="entry name" value="Ig_4"/>
    <property type="match status" value="1"/>
</dbReference>
<dbReference type="AlphaFoldDB" id="A0A9Q1FXH8"/>
<dbReference type="Gene3D" id="2.60.40.10">
    <property type="entry name" value="Immunoglobulins"/>
    <property type="match status" value="1"/>
</dbReference>
<evidence type="ECO:0000256" key="5">
    <source>
        <dbReference type="SAM" id="Phobius"/>
    </source>
</evidence>
<keyword evidence="9" id="KW-1185">Reference proteome</keyword>